<feature type="region of interest" description="Disordered" evidence="1">
    <location>
        <begin position="312"/>
        <end position="442"/>
    </location>
</feature>
<accession>A0A2A9MDL4</accession>
<feature type="compositionally biased region" description="Low complexity" evidence="1">
    <location>
        <begin position="413"/>
        <end position="424"/>
    </location>
</feature>
<feature type="region of interest" description="Disordered" evidence="1">
    <location>
        <begin position="958"/>
        <end position="994"/>
    </location>
</feature>
<dbReference type="KEGG" id="bbes:BESB_056200"/>
<feature type="compositionally biased region" description="Polar residues" evidence="1">
    <location>
        <begin position="191"/>
        <end position="200"/>
    </location>
</feature>
<feature type="compositionally biased region" description="Low complexity" evidence="1">
    <location>
        <begin position="110"/>
        <end position="120"/>
    </location>
</feature>
<feature type="region of interest" description="Disordered" evidence="1">
    <location>
        <begin position="191"/>
        <end position="215"/>
    </location>
</feature>
<feature type="compositionally biased region" description="Polar residues" evidence="1">
    <location>
        <begin position="774"/>
        <end position="793"/>
    </location>
</feature>
<dbReference type="RefSeq" id="XP_029219978.1">
    <property type="nucleotide sequence ID" value="XM_029364055.1"/>
</dbReference>
<sequence length="1013" mass="106574">MQKSSFVWRAAPMRPAPDHSGPQTEKQAGAFDSQRSSVAAVDRGLPSRQLLTTGFLPASDFHPAVTKIVDGEVLPKVGSLTGLESLCRDAEFLQQEASPCRQGSVRRDASMPSMTATSSAFDEDSKPARGDSLSVAEGSTVDCSLPPLSRLCSISLLSADASPASAYISTSGAHPVDCVDGTISCGFTTEPPSVGSTGQPSEECDSPTFHSASTVSTPPELFPIIAAKLMGHPDEPRTPSACMPSHTLAPGSPTPDKHGVGSSDTAVTTVCSERTGSGGDGVSALLESKYADKVAHLPCAVGLRGGSASWCSSDSTQIAEGGNLSPSVQVRTSYPDPTSSCEEDGDAADWQSSAVPESERARSFFLSQPPSRDEPNDPDGAALVAGHAPQGPTTARELSSLDGPLEPGIVPQSTSSSVTTASETQGRKGSEPEDSCVGSSDSRGAAVVVPRGVWYNRSTCCWIACVSGVGKRLYVFSAKRLGFERARQLAVDCKNGCLMPDDLEAAADDNNGGGKATSSLAGGKSSRAPTYQGKSVKCDKPITGTASIDPAGSKWAHSTGDGADRALARPATKSPSCGEGIVCDGVGDDASTAIETPGILSRTRSADCSQEVTPPSEENLVSKETSPISSLVAERAPRKRVVSRRVAETRATSRTSRVKAPSEQPPRQDDCAVATSRVASKGANRAGTPHGVWFNSHTKSWTCATVGPRRQLLVFSSARYGFDNARAMAIEARMQSVQALQEHAPSSENLQCRSSRAPAAKEDNESASWRPKSDPSNTQTVDSVEQARSSSEETIGDDISDMGTPHRSPRFARPTSLSDARPASVCDDSSAHQGELSRCASVDAVEAKQLTDKEQQLLCVGRLAARLVLSDLLEVCLPQLPLSPASFERARSAVEVALWTVSSAQHPAQMRNFLRLFDSCFHALKTPSNMPSQTKVHLLEVLTGAALEFVRDRGSVQDDMKKGAPVHAEEQLEGDRKRQKLEDGLSAPTSAVTTHGWVRRPDDLVFDSTAAAE</sequence>
<dbReference type="OrthoDB" id="378734at2759"/>
<organism evidence="3 4">
    <name type="scientific">Besnoitia besnoiti</name>
    <name type="common">Apicomplexan protozoan</name>
    <dbReference type="NCBI Taxonomy" id="94643"/>
    <lineage>
        <taxon>Eukaryota</taxon>
        <taxon>Sar</taxon>
        <taxon>Alveolata</taxon>
        <taxon>Apicomplexa</taxon>
        <taxon>Conoidasida</taxon>
        <taxon>Coccidia</taxon>
        <taxon>Eucoccidiorida</taxon>
        <taxon>Eimeriorina</taxon>
        <taxon>Sarcocystidae</taxon>
        <taxon>Besnoitia</taxon>
    </lineage>
</organism>
<dbReference type="Gene3D" id="1.20.5.2050">
    <property type="match status" value="2"/>
</dbReference>
<evidence type="ECO:0000313" key="4">
    <source>
        <dbReference type="Proteomes" id="UP000224006"/>
    </source>
</evidence>
<dbReference type="AlphaFoldDB" id="A0A2A9MDL4"/>
<feature type="compositionally biased region" description="Polar residues" evidence="1">
    <location>
        <begin position="740"/>
        <end position="754"/>
    </location>
</feature>
<evidence type="ECO:0000256" key="1">
    <source>
        <dbReference type="SAM" id="MobiDB-lite"/>
    </source>
</evidence>
<feature type="compositionally biased region" description="Polar residues" evidence="1">
    <location>
        <begin position="602"/>
        <end position="613"/>
    </location>
</feature>
<feature type="region of interest" description="Disordered" evidence="1">
    <location>
        <begin position="506"/>
        <end position="574"/>
    </location>
</feature>
<feature type="region of interest" description="Disordered" evidence="1">
    <location>
        <begin position="596"/>
        <end position="674"/>
    </location>
</feature>
<feature type="region of interest" description="Disordered" evidence="1">
    <location>
        <begin position="98"/>
        <end position="133"/>
    </location>
</feature>
<gene>
    <name evidence="3" type="ORF">BESB_056200</name>
</gene>
<dbReference type="GeneID" id="40310549"/>
<reference evidence="3 4" key="1">
    <citation type="submission" date="2017-09" db="EMBL/GenBank/DDBJ databases">
        <title>Genome sequencing of Besnoitia besnoiti strain Bb-Ger1.</title>
        <authorList>
            <person name="Schares G."/>
            <person name="Venepally P."/>
            <person name="Lorenzi H.A."/>
        </authorList>
    </citation>
    <scope>NUCLEOTIDE SEQUENCE [LARGE SCALE GENOMIC DNA]</scope>
    <source>
        <strain evidence="3 4">Bb-Ger1</strain>
    </source>
</reference>
<feature type="region of interest" description="Disordered" evidence="1">
    <location>
        <begin position="740"/>
        <end position="829"/>
    </location>
</feature>
<feature type="region of interest" description="Disordered" evidence="1">
    <location>
        <begin position="235"/>
        <end position="266"/>
    </location>
</feature>
<feature type="region of interest" description="Disordered" evidence="1">
    <location>
        <begin position="1"/>
        <end position="41"/>
    </location>
</feature>
<dbReference type="VEuPathDB" id="ToxoDB:BESB_056200"/>
<feature type="domain" description="AP2-coincident C-terminal" evidence="2">
    <location>
        <begin position="853"/>
        <end position="942"/>
    </location>
</feature>
<dbReference type="Proteomes" id="UP000224006">
    <property type="component" value="Chromosome IV"/>
</dbReference>
<dbReference type="EMBL" id="NWUJ01000004">
    <property type="protein sequence ID" value="PFH35969.1"/>
    <property type="molecule type" value="Genomic_DNA"/>
</dbReference>
<keyword evidence="4" id="KW-1185">Reference proteome</keyword>
<feature type="compositionally biased region" description="Basic and acidic residues" evidence="1">
    <location>
        <begin position="958"/>
        <end position="983"/>
    </location>
</feature>
<evidence type="ECO:0000313" key="3">
    <source>
        <dbReference type="EMBL" id="PFH35969.1"/>
    </source>
</evidence>
<name>A0A2A9MDL4_BESBE</name>
<proteinExistence type="predicted"/>
<dbReference type="InterPro" id="IPR028078">
    <property type="entry name" value="ACDC"/>
</dbReference>
<protein>
    <submittedName>
        <fullName evidence="3">AP2 domain transcription factor AP2VIIa-3</fullName>
    </submittedName>
</protein>
<dbReference type="Pfam" id="PF14733">
    <property type="entry name" value="ACDC"/>
    <property type="match status" value="1"/>
</dbReference>
<evidence type="ECO:0000259" key="2">
    <source>
        <dbReference type="Pfam" id="PF14733"/>
    </source>
</evidence>
<feature type="compositionally biased region" description="Polar residues" evidence="1">
    <location>
        <begin position="312"/>
        <end position="340"/>
    </location>
</feature>
<comment type="caution">
    <text evidence="3">The sequence shown here is derived from an EMBL/GenBank/DDBJ whole genome shotgun (WGS) entry which is preliminary data.</text>
</comment>